<evidence type="ECO:0000313" key="3">
    <source>
        <dbReference type="Proteomes" id="UP000230078"/>
    </source>
</evidence>
<organism evidence="2 3">
    <name type="scientific">Candidatus Magasanikbacteria bacterium CG_4_10_14_0_2_um_filter_41_31</name>
    <dbReference type="NCBI Taxonomy" id="1974639"/>
    <lineage>
        <taxon>Bacteria</taxon>
        <taxon>Candidatus Magasanikiibacteriota</taxon>
    </lineage>
</organism>
<keyword evidence="1" id="KW-0812">Transmembrane</keyword>
<accession>A0A2M7V1S5</accession>
<dbReference type="Proteomes" id="UP000230078">
    <property type="component" value="Unassembled WGS sequence"/>
</dbReference>
<feature type="transmembrane region" description="Helical" evidence="1">
    <location>
        <begin position="22"/>
        <end position="43"/>
    </location>
</feature>
<evidence type="ECO:0000256" key="1">
    <source>
        <dbReference type="SAM" id="Phobius"/>
    </source>
</evidence>
<evidence type="ECO:0000313" key="2">
    <source>
        <dbReference type="EMBL" id="PIZ92302.1"/>
    </source>
</evidence>
<keyword evidence="1" id="KW-0472">Membrane</keyword>
<comment type="caution">
    <text evidence="2">The sequence shown here is derived from an EMBL/GenBank/DDBJ whole genome shotgun (WGS) entry which is preliminary data.</text>
</comment>
<dbReference type="AlphaFoldDB" id="A0A2M7V1S5"/>
<protein>
    <submittedName>
        <fullName evidence="2">Uncharacterized protein</fullName>
    </submittedName>
</protein>
<name>A0A2M7V1S5_9BACT</name>
<dbReference type="Pfam" id="PF15993">
    <property type="entry name" value="Fuseless"/>
    <property type="match status" value="1"/>
</dbReference>
<keyword evidence="1" id="KW-1133">Transmembrane helix</keyword>
<reference evidence="3" key="1">
    <citation type="submission" date="2017-09" db="EMBL/GenBank/DDBJ databases">
        <title>Depth-based differentiation of microbial function through sediment-hosted aquifers and enrichment of novel symbionts in the deep terrestrial subsurface.</title>
        <authorList>
            <person name="Probst A.J."/>
            <person name="Ladd B."/>
            <person name="Jarett J.K."/>
            <person name="Geller-Mcgrath D.E."/>
            <person name="Sieber C.M.K."/>
            <person name="Emerson J.B."/>
            <person name="Anantharaman K."/>
            <person name="Thomas B.C."/>
            <person name="Malmstrom R."/>
            <person name="Stieglmeier M."/>
            <person name="Klingl A."/>
            <person name="Woyke T."/>
            <person name="Ryan C.M."/>
            <person name="Banfield J.F."/>
        </authorList>
    </citation>
    <scope>NUCLEOTIDE SEQUENCE [LARGE SCALE GENOMIC DNA]</scope>
</reference>
<proteinExistence type="predicted"/>
<gene>
    <name evidence="2" type="ORF">COX83_04580</name>
</gene>
<sequence>MVCLWRGVWGLLDMYFFPHTPITSFTLSILLGMMIIGVTHYTIDKVV</sequence>
<dbReference type="EMBL" id="PFPI01000062">
    <property type="protein sequence ID" value="PIZ92302.1"/>
    <property type="molecule type" value="Genomic_DNA"/>
</dbReference>
<dbReference type="InterPro" id="IPR032751">
    <property type="entry name" value="Fuseless"/>
</dbReference>